<dbReference type="Gene3D" id="3.30.470.30">
    <property type="entry name" value="DNA ligase/mRNA capping enzyme"/>
    <property type="match status" value="1"/>
</dbReference>
<organism evidence="4">
    <name type="scientific">marine sediment metagenome</name>
    <dbReference type="NCBI Taxonomy" id="412755"/>
    <lineage>
        <taxon>unclassified sequences</taxon>
        <taxon>metagenomes</taxon>
        <taxon>ecological metagenomes</taxon>
    </lineage>
</organism>
<proteinExistence type="inferred from homology"/>
<gene>
    <name evidence="4" type="ORF">S06H3_05291</name>
</gene>
<evidence type="ECO:0000259" key="3">
    <source>
        <dbReference type="Pfam" id="PF01068"/>
    </source>
</evidence>
<dbReference type="PANTHER" id="PTHR45674:SF4">
    <property type="entry name" value="DNA LIGASE 1"/>
    <property type="match status" value="1"/>
</dbReference>
<comment type="caution">
    <text evidence="4">The sequence shown here is derived from an EMBL/GenBank/DDBJ whole genome shotgun (WGS) entry which is preliminary data.</text>
</comment>
<dbReference type="InterPro" id="IPR012310">
    <property type="entry name" value="DNA_ligase_ATP-dep_cent"/>
</dbReference>
<name>X1K3M1_9ZZZZ</name>
<sequence>IYLTNLRKDILKHKEKVNTGLKIWQGRILYDGDILEEKDFEKEEKWGLNKPAYRIFTFEDLKNTPHFQEGKAVVEAKFDGMRTKIIKKGKDIIIMSDPEDIKGSPIKTKRLPWQVEELKKMKEDFVGDAEVIMIDKEKNECLHRTTTNSLLNGKFDPTEASKKAHVYIFDIVEYEGKDIKDWPLKERKELLSKFKDSEHIHFLESSTNLQKDVLSYIVNLEDLKQVEKAKDKIMGYAHKGGPYPLHISEGVMFKLLNAPYETPQSHSMVKWKEKYEIDALVVGKYEIIREGKKTGNWNYDLSCGPIDEKWAKAIFEKDPKALIYIGKDDKVVKEKEELRELLKE</sequence>
<dbReference type="GO" id="GO:0006281">
    <property type="term" value="P:DNA repair"/>
    <property type="evidence" value="ECO:0007669"/>
    <property type="project" value="InterPro"/>
</dbReference>
<feature type="non-terminal residue" evidence="4">
    <location>
        <position position="1"/>
    </location>
</feature>
<dbReference type="PANTHER" id="PTHR45674">
    <property type="entry name" value="DNA LIGASE 1/3 FAMILY MEMBER"/>
    <property type="match status" value="1"/>
</dbReference>
<protein>
    <recommendedName>
        <fullName evidence="3">ATP-dependent DNA ligase family profile domain-containing protein</fullName>
    </recommendedName>
</protein>
<feature type="domain" description="ATP-dependent DNA ligase family profile" evidence="3">
    <location>
        <begin position="66"/>
        <end position="272"/>
    </location>
</feature>
<evidence type="ECO:0000256" key="2">
    <source>
        <dbReference type="ARBA" id="ARBA00022598"/>
    </source>
</evidence>
<evidence type="ECO:0000313" key="4">
    <source>
        <dbReference type="EMBL" id="GAI01602.1"/>
    </source>
</evidence>
<dbReference type="GO" id="GO:0005524">
    <property type="term" value="F:ATP binding"/>
    <property type="evidence" value="ECO:0007669"/>
    <property type="project" value="InterPro"/>
</dbReference>
<evidence type="ECO:0000256" key="1">
    <source>
        <dbReference type="ARBA" id="ARBA00007572"/>
    </source>
</evidence>
<dbReference type="Pfam" id="PF01068">
    <property type="entry name" value="DNA_ligase_A_M"/>
    <property type="match status" value="1"/>
</dbReference>
<dbReference type="GO" id="GO:0006310">
    <property type="term" value="P:DNA recombination"/>
    <property type="evidence" value="ECO:0007669"/>
    <property type="project" value="InterPro"/>
</dbReference>
<dbReference type="GO" id="GO:0003910">
    <property type="term" value="F:DNA ligase (ATP) activity"/>
    <property type="evidence" value="ECO:0007669"/>
    <property type="project" value="InterPro"/>
</dbReference>
<comment type="similarity">
    <text evidence="1">Belongs to the ATP-dependent DNA ligase family.</text>
</comment>
<dbReference type="SUPFAM" id="SSF56091">
    <property type="entry name" value="DNA ligase/mRNA capping enzyme, catalytic domain"/>
    <property type="match status" value="1"/>
</dbReference>
<dbReference type="AlphaFoldDB" id="X1K3M1"/>
<keyword evidence="2" id="KW-0436">Ligase</keyword>
<reference evidence="4" key="1">
    <citation type="journal article" date="2014" name="Front. Microbiol.">
        <title>High frequency of phylogenetically diverse reductive dehalogenase-homologous genes in deep subseafloor sedimentary metagenomes.</title>
        <authorList>
            <person name="Kawai M."/>
            <person name="Futagami T."/>
            <person name="Toyoda A."/>
            <person name="Takaki Y."/>
            <person name="Nishi S."/>
            <person name="Hori S."/>
            <person name="Arai W."/>
            <person name="Tsubouchi T."/>
            <person name="Morono Y."/>
            <person name="Uchiyama I."/>
            <person name="Ito T."/>
            <person name="Fujiyama A."/>
            <person name="Inagaki F."/>
            <person name="Takami H."/>
        </authorList>
    </citation>
    <scope>NUCLEOTIDE SEQUENCE</scope>
    <source>
        <strain evidence="4">Expedition CK06-06</strain>
    </source>
</reference>
<dbReference type="InterPro" id="IPR050191">
    <property type="entry name" value="ATP-dep_DNA_ligase"/>
</dbReference>
<dbReference type="EMBL" id="BARV01001944">
    <property type="protein sequence ID" value="GAI01602.1"/>
    <property type="molecule type" value="Genomic_DNA"/>
</dbReference>
<accession>X1K3M1</accession>